<keyword evidence="3" id="KW-1185">Reference proteome</keyword>
<gene>
    <name evidence="2" type="ORF">BGW38_009104</name>
</gene>
<dbReference type="EMBL" id="JAABOA010006540">
    <property type="protein sequence ID" value="KAF9559052.1"/>
    <property type="molecule type" value="Genomic_DNA"/>
</dbReference>
<organism evidence="2 3">
    <name type="scientific">Lunasporangiospora selenospora</name>
    <dbReference type="NCBI Taxonomy" id="979761"/>
    <lineage>
        <taxon>Eukaryota</taxon>
        <taxon>Fungi</taxon>
        <taxon>Fungi incertae sedis</taxon>
        <taxon>Mucoromycota</taxon>
        <taxon>Mortierellomycotina</taxon>
        <taxon>Mortierellomycetes</taxon>
        <taxon>Mortierellales</taxon>
        <taxon>Mortierellaceae</taxon>
        <taxon>Lunasporangiospora</taxon>
    </lineage>
</organism>
<evidence type="ECO:0000256" key="1">
    <source>
        <dbReference type="SAM" id="MobiDB-lite"/>
    </source>
</evidence>
<feature type="non-terminal residue" evidence="2">
    <location>
        <position position="121"/>
    </location>
</feature>
<proteinExistence type="predicted"/>
<dbReference type="AlphaFoldDB" id="A0A9P6FJN4"/>
<dbReference type="Proteomes" id="UP000780801">
    <property type="component" value="Unassembled WGS sequence"/>
</dbReference>
<comment type="caution">
    <text evidence="2">The sequence shown here is derived from an EMBL/GenBank/DDBJ whole genome shotgun (WGS) entry which is preliminary data.</text>
</comment>
<name>A0A9P6FJN4_9FUNG</name>
<sequence>RKLCQQKLRRAEKERELSLNVERELDLYYQKNKARLDYVGRCLFDREEDESSPSPSQSDASASALDKLFGELQLQPPKQCPKDTSGAVETPAERAATTSPAKGQGPSLQLVAPDAPSKWPH</sequence>
<feature type="compositionally biased region" description="Low complexity" evidence="1">
    <location>
        <begin position="52"/>
        <end position="64"/>
    </location>
</feature>
<evidence type="ECO:0000313" key="3">
    <source>
        <dbReference type="Proteomes" id="UP000780801"/>
    </source>
</evidence>
<protein>
    <submittedName>
        <fullName evidence="2">Uncharacterized protein</fullName>
    </submittedName>
</protein>
<evidence type="ECO:0000313" key="2">
    <source>
        <dbReference type="EMBL" id="KAF9559052.1"/>
    </source>
</evidence>
<feature type="region of interest" description="Disordered" evidence="1">
    <location>
        <begin position="46"/>
        <end position="121"/>
    </location>
</feature>
<reference evidence="2" key="1">
    <citation type="journal article" date="2020" name="Fungal Divers.">
        <title>Resolving the Mortierellaceae phylogeny through synthesis of multi-gene phylogenetics and phylogenomics.</title>
        <authorList>
            <person name="Vandepol N."/>
            <person name="Liber J."/>
            <person name="Desiro A."/>
            <person name="Na H."/>
            <person name="Kennedy M."/>
            <person name="Barry K."/>
            <person name="Grigoriev I.V."/>
            <person name="Miller A.N."/>
            <person name="O'Donnell K."/>
            <person name="Stajich J.E."/>
            <person name="Bonito G."/>
        </authorList>
    </citation>
    <scope>NUCLEOTIDE SEQUENCE</scope>
    <source>
        <strain evidence="2">KOD1015</strain>
    </source>
</reference>
<feature type="non-terminal residue" evidence="2">
    <location>
        <position position="1"/>
    </location>
</feature>
<accession>A0A9P6FJN4</accession>